<gene>
    <name evidence="3" type="ORF">V6N11_052264</name>
</gene>
<proteinExistence type="predicted"/>
<evidence type="ECO:0000313" key="4">
    <source>
        <dbReference type="Proteomes" id="UP001396334"/>
    </source>
</evidence>
<protein>
    <submittedName>
        <fullName evidence="3">Uncharacterized protein</fullName>
    </submittedName>
</protein>
<accession>A0ABR2U9L7</accession>
<organism evidence="3 4">
    <name type="scientific">Hibiscus sabdariffa</name>
    <name type="common">roselle</name>
    <dbReference type="NCBI Taxonomy" id="183260"/>
    <lineage>
        <taxon>Eukaryota</taxon>
        <taxon>Viridiplantae</taxon>
        <taxon>Streptophyta</taxon>
        <taxon>Embryophyta</taxon>
        <taxon>Tracheophyta</taxon>
        <taxon>Spermatophyta</taxon>
        <taxon>Magnoliopsida</taxon>
        <taxon>eudicotyledons</taxon>
        <taxon>Gunneridae</taxon>
        <taxon>Pentapetalae</taxon>
        <taxon>rosids</taxon>
        <taxon>malvids</taxon>
        <taxon>Malvales</taxon>
        <taxon>Malvaceae</taxon>
        <taxon>Malvoideae</taxon>
        <taxon>Hibiscus</taxon>
    </lineage>
</organism>
<reference evidence="3 4" key="1">
    <citation type="journal article" date="2024" name="G3 (Bethesda)">
        <title>Genome assembly of Hibiscus sabdariffa L. provides insights into metabolisms of medicinal natural products.</title>
        <authorList>
            <person name="Kim T."/>
        </authorList>
    </citation>
    <scope>NUCLEOTIDE SEQUENCE [LARGE SCALE GENOMIC DNA]</scope>
    <source>
        <strain evidence="3">TK-2024</strain>
        <tissue evidence="3">Old leaves</tissue>
    </source>
</reference>
<feature type="compositionally biased region" description="Low complexity" evidence="1">
    <location>
        <begin position="40"/>
        <end position="54"/>
    </location>
</feature>
<feature type="compositionally biased region" description="Polar residues" evidence="1">
    <location>
        <begin position="126"/>
        <end position="138"/>
    </location>
</feature>
<comment type="caution">
    <text evidence="3">The sequence shown here is derived from an EMBL/GenBank/DDBJ whole genome shotgun (WGS) entry which is preliminary data.</text>
</comment>
<dbReference type="Proteomes" id="UP001396334">
    <property type="component" value="Unassembled WGS sequence"/>
</dbReference>
<name>A0ABR2U9L7_9ROSI</name>
<evidence type="ECO:0000256" key="1">
    <source>
        <dbReference type="SAM" id="MobiDB-lite"/>
    </source>
</evidence>
<feature type="region of interest" description="Disordered" evidence="1">
    <location>
        <begin position="154"/>
        <end position="194"/>
    </location>
</feature>
<sequence>MPASPQQMVNSGFNVSVPTQRTLMSHAGPVHQMSPVYATSQAGSSHASSSHMNSPTAAPATYVTTSSQWPAANDGACGCVVKSSQSQNVLLRAKLTPEGLYKLSSPTHNNGSSSSSLHSDRGDFSPTQLNSQSFSSSGLPSTFIVSQSLDELGNDAECHPADHMQDRTMQDSGNEPSPVHSGNEPSPVHSGNGIHEELFPEDAQVTDEIVTEVLQGDNAVVLNGFQTDDAMEPDDVMEPDGAAVSYGNISVVFFSYIFLFIRLLFSSKLVL</sequence>
<dbReference type="EMBL" id="JBBPBN010000001">
    <property type="protein sequence ID" value="KAK9046375.1"/>
    <property type="molecule type" value="Genomic_DNA"/>
</dbReference>
<keyword evidence="4" id="KW-1185">Reference proteome</keyword>
<keyword evidence="2" id="KW-0472">Membrane</keyword>
<evidence type="ECO:0000256" key="2">
    <source>
        <dbReference type="SAM" id="Phobius"/>
    </source>
</evidence>
<evidence type="ECO:0000313" key="3">
    <source>
        <dbReference type="EMBL" id="KAK9046375.1"/>
    </source>
</evidence>
<feature type="transmembrane region" description="Helical" evidence="2">
    <location>
        <begin position="246"/>
        <end position="265"/>
    </location>
</feature>
<feature type="region of interest" description="Disordered" evidence="1">
    <location>
        <begin position="39"/>
        <end position="58"/>
    </location>
</feature>
<feature type="compositionally biased region" description="Basic and acidic residues" evidence="1">
    <location>
        <begin position="156"/>
        <end position="169"/>
    </location>
</feature>
<keyword evidence="2" id="KW-1133">Transmembrane helix</keyword>
<feature type="compositionally biased region" description="Low complexity" evidence="1">
    <location>
        <begin position="103"/>
        <end position="117"/>
    </location>
</feature>
<feature type="region of interest" description="Disordered" evidence="1">
    <location>
        <begin position="101"/>
        <end position="138"/>
    </location>
</feature>
<keyword evidence="2" id="KW-0812">Transmembrane</keyword>